<evidence type="ECO:0000256" key="4">
    <source>
        <dbReference type="ARBA" id="ARBA00023136"/>
    </source>
</evidence>
<dbReference type="OrthoDB" id="3561359at2759"/>
<feature type="transmembrane region" description="Helical" evidence="6">
    <location>
        <begin position="103"/>
        <end position="124"/>
    </location>
</feature>
<dbReference type="STRING" id="930990.A0A067MDW8"/>
<protein>
    <recommendedName>
        <fullName evidence="7">Major facilitator superfamily (MFS) profile domain-containing protein</fullName>
    </recommendedName>
</protein>
<dbReference type="PROSITE" id="PS50850">
    <property type="entry name" value="MFS"/>
    <property type="match status" value="1"/>
</dbReference>
<reference evidence="9" key="1">
    <citation type="journal article" date="2014" name="Proc. Natl. Acad. Sci. U.S.A.">
        <title>Extensive sampling of basidiomycete genomes demonstrates inadequacy of the white-rot/brown-rot paradigm for wood decay fungi.</title>
        <authorList>
            <person name="Riley R."/>
            <person name="Salamov A.A."/>
            <person name="Brown D.W."/>
            <person name="Nagy L.G."/>
            <person name="Floudas D."/>
            <person name="Held B.W."/>
            <person name="Levasseur A."/>
            <person name="Lombard V."/>
            <person name="Morin E."/>
            <person name="Otillar R."/>
            <person name="Lindquist E.A."/>
            <person name="Sun H."/>
            <person name="LaButti K.M."/>
            <person name="Schmutz J."/>
            <person name="Jabbour D."/>
            <person name="Luo H."/>
            <person name="Baker S.E."/>
            <person name="Pisabarro A.G."/>
            <person name="Walton J.D."/>
            <person name="Blanchette R.A."/>
            <person name="Henrissat B."/>
            <person name="Martin F."/>
            <person name="Cullen D."/>
            <person name="Hibbett D.S."/>
            <person name="Grigoriev I.V."/>
        </authorList>
    </citation>
    <scope>NUCLEOTIDE SEQUENCE [LARGE SCALE GENOMIC DNA]</scope>
    <source>
        <strain evidence="9">FD-172 SS1</strain>
    </source>
</reference>
<dbReference type="Gene3D" id="1.20.1250.20">
    <property type="entry name" value="MFS general substrate transporter like domains"/>
    <property type="match status" value="1"/>
</dbReference>
<feature type="transmembrane region" description="Helical" evidence="6">
    <location>
        <begin position="452"/>
        <end position="470"/>
    </location>
</feature>
<dbReference type="Pfam" id="PF07690">
    <property type="entry name" value="MFS_1"/>
    <property type="match status" value="1"/>
</dbReference>
<dbReference type="PANTHER" id="PTHR23502">
    <property type="entry name" value="MAJOR FACILITATOR SUPERFAMILY"/>
    <property type="match status" value="1"/>
</dbReference>
<dbReference type="GO" id="GO:0005886">
    <property type="term" value="C:plasma membrane"/>
    <property type="evidence" value="ECO:0007669"/>
    <property type="project" value="TreeGrafter"/>
</dbReference>
<feature type="transmembrane region" description="Helical" evidence="6">
    <location>
        <begin position="312"/>
        <end position="337"/>
    </location>
</feature>
<feature type="transmembrane region" description="Helical" evidence="6">
    <location>
        <begin position="384"/>
        <end position="406"/>
    </location>
</feature>
<dbReference type="SUPFAM" id="SSF103473">
    <property type="entry name" value="MFS general substrate transporter"/>
    <property type="match status" value="1"/>
</dbReference>
<evidence type="ECO:0000256" key="2">
    <source>
        <dbReference type="ARBA" id="ARBA00022692"/>
    </source>
</evidence>
<evidence type="ECO:0000313" key="9">
    <source>
        <dbReference type="Proteomes" id="UP000027195"/>
    </source>
</evidence>
<feature type="transmembrane region" description="Helical" evidence="6">
    <location>
        <begin position="343"/>
        <end position="363"/>
    </location>
</feature>
<dbReference type="InterPro" id="IPR036259">
    <property type="entry name" value="MFS_trans_sf"/>
</dbReference>
<dbReference type="GO" id="GO:0022857">
    <property type="term" value="F:transmembrane transporter activity"/>
    <property type="evidence" value="ECO:0007669"/>
    <property type="project" value="InterPro"/>
</dbReference>
<dbReference type="InParanoid" id="A0A067MDW8"/>
<comment type="subcellular location">
    <subcellularLocation>
        <location evidence="1">Membrane</location>
        <topology evidence="1">Multi-pass membrane protein</topology>
    </subcellularLocation>
</comment>
<dbReference type="CDD" id="cd17323">
    <property type="entry name" value="MFS_Tpo1_MDR_like"/>
    <property type="match status" value="1"/>
</dbReference>
<feature type="domain" description="Major facilitator superfamily (MFS) profile" evidence="7">
    <location>
        <begin position="69"/>
        <end position="512"/>
    </location>
</feature>
<dbReference type="AlphaFoldDB" id="A0A067MDW8"/>
<feature type="transmembrane region" description="Helical" evidence="6">
    <location>
        <begin position="228"/>
        <end position="253"/>
    </location>
</feature>
<gene>
    <name evidence="8" type="ORF">BOTBODRAFT_110868</name>
</gene>
<feature type="transmembrane region" description="Helical" evidence="6">
    <location>
        <begin position="67"/>
        <end position="91"/>
    </location>
</feature>
<feature type="region of interest" description="Disordered" evidence="5">
    <location>
        <begin position="1"/>
        <end position="42"/>
    </location>
</feature>
<evidence type="ECO:0000256" key="3">
    <source>
        <dbReference type="ARBA" id="ARBA00022989"/>
    </source>
</evidence>
<keyword evidence="2 6" id="KW-0812">Transmembrane</keyword>
<accession>A0A067MDW8</accession>
<evidence type="ECO:0000256" key="6">
    <source>
        <dbReference type="SAM" id="Phobius"/>
    </source>
</evidence>
<sequence>MSATVSAQPLPTVEVLGSTEAEPSKKLQRHGSDIPSSLSSEKAAGAEIEVSLEDIEDPKEMSPLRRWAAVFVISSAALCVTAASSMASFTISDGLEPDYHINYEAGISSVSLYAGGLAIGPLFLGPLSEFFGRNGIYTASHTAFLLLNFPVAFANNAPVHLIFRFLTGFVGSAFLSVGGASMGDMFPNETVANPMAIYTVSPLIGPVFGTSISGFINQHLDWRWTYYILIIWCVFELALLVLFVPETYVPYLLTMKARRLRRDTGDTRYFAPLEKSSHKILRTIQISCVKPFSMMLYEPMLLLVDIWQVHSWMALILGIVYLTFAVFPVIFGGVYHFNVQMTGLSFLGIGIGMIFATASQPVWNAINRRETKKYNGMPPPEVRLYPGMVGGLLIPLGLFWFAFTIYPSVHWIVPIVGSAPFGTGFILCASTVFTFIVSTYREHSASGMASNAFLRSMFCVAFPLIARPMFKRLGNVGAMALLAGLTLCMAPLPYVSFFMAAFSHSHPKSRIV</sequence>
<keyword evidence="4 6" id="KW-0472">Membrane</keyword>
<feature type="transmembrane region" description="Helical" evidence="6">
    <location>
        <begin position="412"/>
        <end position="440"/>
    </location>
</feature>
<feature type="transmembrane region" description="Helical" evidence="6">
    <location>
        <begin position="161"/>
        <end position="183"/>
    </location>
</feature>
<evidence type="ECO:0000313" key="8">
    <source>
        <dbReference type="EMBL" id="KDQ13754.1"/>
    </source>
</evidence>
<dbReference type="EMBL" id="KL198041">
    <property type="protein sequence ID" value="KDQ13754.1"/>
    <property type="molecule type" value="Genomic_DNA"/>
</dbReference>
<feature type="transmembrane region" description="Helical" evidence="6">
    <location>
        <begin position="195"/>
        <end position="216"/>
    </location>
</feature>
<proteinExistence type="predicted"/>
<name>A0A067MDW8_BOTB1</name>
<dbReference type="InterPro" id="IPR011701">
    <property type="entry name" value="MFS"/>
</dbReference>
<feature type="transmembrane region" description="Helical" evidence="6">
    <location>
        <begin position="476"/>
        <end position="502"/>
    </location>
</feature>
<evidence type="ECO:0000256" key="1">
    <source>
        <dbReference type="ARBA" id="ARBA00004141"/>
    </source>
</evidence>
<feature type="transmembrane region" description="Helical" evidence="6">
    <location>
        <begin position="136"/>
        <end position="155"/>
    </location>
</feature>
<dbReference type="InterPro" id="IPR020846">
    <property type="entry name" value="MFS_dom"/>
</dbReference>
<keyword evidence="3 6" id="KW-1133">Transmembrane helix</keyword>
<evidence type="ECO:0000256" key="5">
    <source>
        <dbReference type="SAM" id="MobiDB-lite"/>
    </source>
</evidence>
<dbReference type="HOGENOM" id="CLU_008455_11_5_1"/>
<keyword evidence="9" id="KW-1185">Reference proteome</keyword>
<evidence type="ECO:0000259" key="7">
    <source>
        <dbReference type="PROSITE" id="PS50850"/>
    </source>
</evidence>
<dbReference type="PANTHER" id="PTHR23502:SF7">
    <property type="entry name" value="DRUG_PROTON ANTIPORTER YHK8-RELATED"/>
    <property type="match status" value="1"/>
</dbReference>
<organism evidence="8 9">
    <name type="scientific">Botryobasidium botryosum (strain FD-172 SS1)</name>
    <dbReference type="NCBI Taxonomy" id="930990"/>
    <lineage>
        <taxon>Eukaryota</taxon>
        <taxon>Fungi</taxon>
        <taxon>Dikarya</taxon>
        <taxon>Basidiomycota</taxon>
        <taxon>Agaricomycotina</taxon>
        <taxon>Agaricomycetes</taxon>
        <taxon>Cantharellales</taxon>
        <taxon>Botryobasidiaceae</taxon>
        <taxon>Botryobasidium</taxon>
    </lineage>
</organism>
<dbReference type="FunFam" id="1.20.1250.20:FF:000082">
    <property type="entry name" value="MFS multidrug transporter, putative"/>
    <property type="match status" value="1"/>
</dbReference>
<dbReference type="Proteomes" id="UP000027195">
    <property type="component" value="Unassembled WGS sequence"/>
</dbReference>